<dbReference type="EMBL" id="JAFBDZ010000001">
    <property type="protein sequence ID" value="MBM7583830.1"/>
    <property type="molecule type" value="Genomic_DNA"/>
</dbReference>
<feature type="transmembrane region" description="Helical" evidence="1">
    <location>
        <begin position="6"/>
        <end position="26"/>
    </location>
</feature>
<accession>A0ABS2N7Q1</accession>
<organism evidence="2 3">
    <name type="scientific">Rossellomorea pakistanensis</name>
    <dbReference type="NCBI Taxonomy" id="992288"/>
    <lineage>
        <taxon>Bacteria</taxon>
        <taxon>Bacillati</taxon>
        <taxon>Bacillota</taxon>
        <taxon>Bacilli</taxon>
        <taxon>Bacillales</taxon>
        <taxon>Bacillaceae</taxon>
        <taxon>Rossellomorea</taxon>
    </lineage>
</organism>
<keyword evidence="1" id="KW-0812">Transmembrane</keyword>
<sequence length="62" mass="7245">MWEWTIIILLPVFLLVILEEGIYYLLNKSFSKSKKDKNSKVKVWIGFISNKLNIKKNSPTSS</sequence>
<evidence type="ECO:0000256" key="1">
    <source>
        <dbReference type="SAM" id="Phobius"/>
    </source>
</evidence>
<proteinExistence type="predicted"/>
<gene>
    <name evidence="2" type="ORF">JOC86_000367</name>
</gene>
<reference evidence="2 3" key="1">
    <citation type="submission" date="2021-01" db="EMBL/GenBank/DDBJ databases">
        <title>Genomic Encyclopedia of Type Strains, Phase IV (KMG-IV): sequencing the most valuable type-strain genomes for metagenomic binning, comparative biology and taxonomic classification.</title>
        <authorList>
            <person name="Goeker M."/>
        </authorList>
    </citation>
    <scope>NUCLEOTIDE SEQUENCE [LARGE SCALE GENOMIC DNA]</scope>
    <source>
        <strain evidence="2 3">DSM 24834</strain>
    </source>
</reference>
<dbReference type="Proteomes" id="UP001646157">
    <property type="component" value="Unassembled WGS sequence"/>
</dbReference>
<comment type="caution">
    <text evidence="2">The sequence shown here is derived from an EMBL/GenBank/DDBJ whole genome shotgun (WGS) entry which is preliminary data.</text>
</comment>
<name>A0ABS2N7Q1_9BACI</name>
<keyword evidence="3" id="KW-1185">Reference proteome</keyword>
<keyword evidence="1" id="KW-0472">Membrane</keyword>
<evidence type="ECO:0000313" key="3">
    <source>
        <dbReference type="Proteomes" id="UP001646157"/>
    </source>
</evidence>
<protein>
    <submittedName>
        <fullName evidence="2">Membrane protein SpoIIM required for sporulation</fullName>
    </submittedName>
</protein>
<evidence type="ECO:0000313" key="2">
    <source>
        <dbReference type="EMBL" id="MBM7583830.1"/>
    </source>
</evidence>
<keyword evidence="1" id="KW-1133">Transmembrane helix</keyword>